<dbReference type="AlphaFoldDB" id="A0A918E2K4"/>
<comment type="caution">
    <text evidence="2">The sequence shown here is derived from an EMBL/GenBank/DDBJ whole genome shotgun (WGS) entry which is preliminary data.</text>
</comment>
<keyword evidence="1" id="KW-1133">Transmembrane helix</keyword>
<sequence>MRTREWPESLGRWLLPLNNPTEAILGTVVTGAIMAAYSEPPIHVDEVTLATIVSVLVYWLTHVYADEVGHDPENGPAFSKRRLMATLRRDWAIAQASIPPLAVLLLSSLCGATSFLALEIAVWSAVALLVAWGMFSAARHGLRGMPVFAAGLVAGVLGLIIVGLKSAVD</sequence>
<dbReference type="EMBL" id="BMMS01000049">
    <property type="protein sequence ID" value="GGO99839.1"/>
    <property type="molecule type" value="Genomic_DNA"/>
</dbReference>
<keyword evidence="1" id="KW-0812">Transmembrane</keyword>
<evidence type="ECO:0008006" key="4">
    <source>
        <dbReference type="Google" id="ProtNLM"/>
    </source>
</evidence>
<evidence type="ECO:0000313" key="2">
    <source>
        <dbReference type="EMBL" id="GGO99839.1"/>
    </source>
</evidence>
<accession>A0A918E2K4</accession>
<dbReference type="Proteomes" id="UP000641932">
    <property type="component" value="Unassembled WGS sequence"/>
</dbReference>
<name>A0A918E2K4_9ACTN</name>
<feature type="transmembrane region" description="Helical" evidence="1">
    <location>
        <begin position="91"/>
        <end position="109"/>
    </location>
</feature>
<reference evidence="2" key="2">
    <citation type="submission" date="2020-09" db="EMBL/GenBank/DDBJ databases">
        <authorList>
            <person name="Sun Q."/>
            <person name="Zhou Y."/>
        </authorList>
    </citation>
    <scope>NUCLEOTIDE SEQUENCE</scope>
    <source>
        <strain evidence="2">CGMCC 4.7201</strain>
    </source>
</reference>
<reference evidence="2" key="1">
    <citation type="journal article" date="2014" name="Int. J. Syst. Evol. Microbiol.">
        <title>Complete genome sequence of Corynebacterium casei LMG S-19264T (=DSM 44701T), isolated from a smear-ripened cheese.</title>
        <authorList>
            <consortium name="US DOE Joint Genome Institute (JGI-PGF)"/>
            <person name="Walter F."/>
            <person name="Albersmeier A."/>
            <person name="Kalinowski J."/>
            <person name="Ruckert C."/>
        </authorList>
    </citation>
    <scope>NUCLEOTIDE SEQUENCE</scope>
    <source>
        <strain evidence="2">CGMCC 4.7201</strain>
    </source>
</reference>
<organism evidence="2 3">
    <name type="scientific">Wenjunlia tyrosinilytica</name>
    <dbReference type="NCBI Taxonomy" id="1544741"/>
    <lineage>
        <taxon>Bacteria</taxon>
        <taxon>Bacillati</taxon>
        <taxon>Actinomycetota</taxon>
        <taxon>Actinomycetes</taxon>
        <taxon>Kitasatosporales</taxon>
        <taxon>Streptomycetaceae</taxon>
        <taxon>Wenjunlia</taxon>
    </lineage>
</organism>
<proteinExistence type="predicted"/>
<keyword evidence="1" id="KW-0472">Membrane</keyword>
<gene>
    <name evidence="2" type="ORF">GCM10012280_67210</name>
</gene>
<keyword evidence="3" id="KW-1185">Reference proteome</keyword>
<feature type="transmembrane region" description="Helical" evidence="1">
    <location>
        <begin position="115"/>
        <end position="135"/>
    </location>
</feature>
<protein>
    <recommendedName>
        <fullName evidence="4">Integral membrane protein</fullName>
    </recommendedName>
</protein>
<dbReference type="RefSeq" id="WP_189135594.1">
    <property type="nucleotide sequence ID" value="NZ_BMMS01000049.1"/>
</dbReference>
<feature type="transmembrane region" description="Helical" evidence="1">
    <location>
        <begin position="147"/>
        <end position="168"/>
    </location>
</feature>
<evidence type="ECO:0000313" key="3">
    <source>
        <dbReference type="Proteomes" id="UP000641932"/>
    </source>
</evidence>
<evidence type="ECO:0000256" key="1">
    <source>
        <dbReference type="SAM" id="Phobius"/>
    </source>
</evidence>